<comment type="similarity">
    <text evidence="2">Belongs to the AB hydrolase superfamily. Epoxide hydrolase family.</text>
</comment>
<evidence type="ECO:0000313" key="5">
    <source>
        <dbReference type="Proteomes" id="UP000813444"/>
    </source>
</evidence>
<evidence type="ECO:0000256" key="2">
    <source>
        <dbReference type="ARBA" id="ARBA00038334"/>
    </source>
</evidence>
<dbReference type="InterPro" id="IPR000073">
    <property type="entry name" value="AB_hydrolase_1"/>
</dbReference>
<keyword evidence="5" id="KW-1185">Reference proteome</keyword>
<dbReference type="EMBL" id="JAGPNK010000011">
    <property type="protein sequence ID" value="KAH7311421.1"/>
    <property type="molecule type" value="Genomic_DNA"/>
</dbReference>
<dbReference type="InterPro" id="IPR029058">
    <property type="entry name" value="AB_hydrolase_fold"/>
</dbReference>
<evidence type="ECO:0000313" key="4">
    <source>
        <dbReference type="EMBL" id="KAH7311421.1"/>
    </source>
</evidence>
<dbReference type="PANTHER" id="PTHR43329">
    <property type="entry name" value="EPOXIDE HYDROLASE"/>
    <property type="match status" value="1"/>
</dbReference>
<feature type="domain" description="AB hydrolase-1" evidence="3">
    <location>
        <begin position="40"/>
        <end position="154"/>
    </location>
</feature>
<evidence type="ECO:0000259" key="3">
    <source>
        <dbReference type="Pfam" id="PF00561"/>
    </source>
</evidence>
<dbReference type="Gene3D" id="3.40.50.1820">
    <property type="entry name" value="alpha/beta hydrolase"/>
    <property type="match status" value="1"/>
</dbReference>
<gene>
    <name evidence="4" type="ORF">B0I35DRAFT_357611</name>
</gene>
<dbReference type="PRINTS" id="PR00412">
    <property type="entry name" value="EPOXHYDRLASE"/>
</dbReference>
<accession>A0A8K0SLZ1</accession>
<keyword evidence="1 4" id="KW-0378">Hydrolase</keyword>
<dbReference type="InterPro" id="IPR000639">
    <property type="entry name" value="Epox_hydrolase-like"/>
</dbReference>
<dbReference type="GO" id="GO:0016787">
    <property type="term" value="F:hydrolase activity"/>
    <property type="evidence" value="ECO:0007669"/>
    <property type="project" value="UniProtKB-KW"/>
</dbReference>
<protein>
    <submittedName>
        <fullName evidence="4">Alpha/Beta hydrolase protein</fullName>
    </submittedName>
</protein>
<comment type="caution">
    <text evidence="4">The sequence shown here is derived from an EMBL/GenBank/DDBJ whole genome shotgun (WGS) entry which is preliminary data.</text>
</comment>
<dbReference type="Pfam" id="PF00561">
    <property type="entry name" value="Abhydrolase_1"/>
    <property type="match status" value="1"/>
</dbReference>
<dbReference type="SUPFAM" id="SSF53474">
    <property type="entry name" value="alpha/beta-Hydrolases"/>
    <property type="match status" value="1"/>
</dbReference>
<proteinExistence type="inferred from homology"/>
<dbReference type="Proteomes" id="UP000813444">
    <property type="component" value="Unassembled WGS sequence"/>
</dbReference>
<reference evidence="4" key="1">
    <citation type="journal article" date="2021" name="Nat. Commun.">
        <title>Genetic determinants of endophytism in the Arabidopsis root mycobiome.</title>
        <authorList>
            <person name="Mesny F."/>
            <person name="Miyauchi S."/>
            <person name="Thiergart T."/>
            <person name="Pickel B."/>
            <person name="Atanasova L."/>
            <person name="Karlsson M."/>
            <person name="Huettel B."/>
            <person name="Barry K.W."/>
            <person name="Haridas S."/>
            <person name="Chen C."/>
            <person name="Bauer D."/>
            <person name="Andreopoulos W."/>
            <person name="Pangilinan J."/>
            <person name="LaButti K."/>
            <person name="Riley R."/>
            <person name="Lipzen A."/>
            <person name="Clum A."/>
            <person name="Drula E."/>
            <person name="Henrissat B."/>
            <person name="Kohler A."/>
            <person name="Grigoriev I.V."/>
            <person name="Martin F.M."/>
            <person name="Hacquard S."/>
        </authorList>
    </citation>
    <scope>NUCLEOTIDE SEQUENCE</scope>
    <source>
        <strain evidence="4">MPI-CAGE-CH-0235</strain>
    </source>
</reference>
<organism evidence="4 5">
    <name type="scientific">Stachybotrys elegans</name>
    <dbReference type="NCBI Taxonomy" id="80388"/>
    <lineage>
        <taxon>Eukaryota</taxon>
        <taxon>Fungi</taxon>
        <taxon>Dikarya</taxon>
        <taxon>Ascomycota</taxon>
        <taxon>Pezizomycotina</taxon>
        <taxon>Sordariomycetes</taxon>
        <taxon>Hypocreomycetidae</taxon>
        <taxon>Hypocreales</taxon>
        <taxon>Stachybotryaceae</taxon>
        <taxon>Stachybotrys</taxon>
    </lineage>
</organism>
<dbReference type="AlphaFoldDB" id="A0A8K0SLZ1"/>
<name>A0A8K0SLZ1_9HYPO</name>
<dbReference type="OrthoDB" id="408373at2759"/>
<evidence type="ECO:0000256" key="1">
    <source>
        <dbReference type="ARBA" id="ARBA00022801"/>
    </source>
</evidence>
<sequence>MSETLPPLPLPEGVSEDWVDCTSSCGLNFHVLQSGERGNPLIIFAHGFPEIAYSWRKILPAIARHGFYCVAVDQRGYGRTTGWPRQAFDEVDLDDYVFTNLVRDLVCLVYRLGYAKAHSIVGHDFGAVGSAMAALMRPDMFQSTVQMSHPHHPPAKPQVGEAPSVKRLDIQSELARLDPPRKHYKWYSSASAAANDWDNPPQGLAAYLRGYFHIKSADWDRNDPRPLEGWSAEKLAVMPEYYIMQRYKSMPETVSDNMQGEDARKTERWLSEDELSVYCEEWRRTGFMGALNWYRAQTSSTVQSAKDMFLFAGRKIEVPCVFISGRQDWGNFQQPGALEAYDDPEVVEKGMFRGCKMIEGAGHWVQQEQPDAVVEELLAFLGSLEVQSGGS</sequence>